<dbReference type="PROSITE" id="PS50206">
    <property type="entry name" value="RHODANESE_3"/>
    <property type="match status" value="1"/>
</dbReference>
<dbReference type="STRING" id="742152.A0A2H3IXW3"/>
<dbReference type="Gene3D" id="3.40.250.10">
    <property type="entry name" value="Rhodanese-like domain"/>
    <property type="match status" value="1"/>
</dbReference>
<feature type="compositionally biased region" description="Polar residues" evidence="1">
    <location>
        <begin position="1"/>
        <end position="20"/>
    </location>
</feature>
<name>A0A2H3IXW3_WOLCO</name>
<evidence type="ECO:0000256" key="1">
    <source>
        <dbReference type="SAM" id="MobiDB-lite"/>
    </source>
</evidence>
<protein>
    <recommendedName>
        <fullName evidence="2">Rhodanese domain-containing protein</fullName>
    </recommendedName>
</protein>
<dbReference type="AlphaFoldDB" id="A0A2H3IXW3"/>
<dbReference type="OrthoDB" id="566238at2759"/>
<evidence type="ECO:0000259" key="2">
    <source>
        <dbReference type="PROSITE" id="PS50206"/>
    </source>
</evidence>
<dbReference type="InterPro" id="IPR001763">
    <property type="entry name" value="Rhodanese-like_dom"/>
</dbReference>
<proteinExistence type="predicted"/>
<feature type="region of interest" description="Disordered" evidence="1">
    <location>
        <begin position="1"/>
        <end position="40"/>
    </location>
</feature>
<dbReference type="SMART" id="SM00450">
    <property type="entry name" value="RHOD"/>
    <property type="match status" value="1"/>
</dbReference>
<gene>
    <name evidence="3" type="ORF">WOLCODRAFT_91296</name>
</gene>
<dbReference type="Proteomes" id="UP000218811">
    <property type="component" value="Unassembled WGS sequence"/>
</dbReference>
<feature type="compositionally biased region" description="Basic and acidic residues" evidence="1">
    <location>
        <begin position="28"/>
        <end position="40"/>
    </location>
</feature>
<evidence type="ECO:0000313" key="3">
    <source>
        <dbReference type="EMBL" id="PCH34822.1"/>
    </source>
</evidence>
<dbReference type="SUPFAM" id="SSF52821">
    <property type="entry name" value="Rhodanese/Cell cycle control phosphatase"/>
    <property type="match status" value="1"/>
</dbReference>
<dbReference type="InterPro" id="IPR036873">
    <property type="entry name" value="Rhodanese-like_dom_sf"/>
</dbReference>
<sequence>MSSTGSKTTSYGELTDSGPNRMSAPASETRRWVSEPPRRTLDDVRQQAAQSVAIQAIQEAEDVDGSKVGVVITLSRSSGERFLKLIAESISQVLQSKRFLFAVAAPSAVPQEPCPFLFCGSSETFVERAGLLINSKFLSRIIDSVHISRGMWVGSARGLTETSYDELAFWDVVRKSVRNDIDPLVPPPGSRSVQQLLIAARARLERVTPQRAYAELHDTTTPWPIILVDIRPEFQRRVEGIIQGALIVERNMLEWRFDPRCTERYALADRYDLRILVIDQDGTTSSLAAASLHDLGMLNATDIIGGYVGWREIGLPSQIGPSVPQLARG</sequence>
<keyword evidence="4" id="KW-1185">Reference proteome</keyword>
<feature type="domain" description="Rhodanese" evidence="2">
    <location>
        <begin position="225"/>
        <end position="319"/>
    </location>
</feature>
<accession>A0A2H3IXW3</accession>
<reference evidence="3 4" key="1">
    <citation type="journal article" date="2012" name="Science">
        <title>The Paleozoic origin of enzymatic lignin decomposition reconstructed from 31 fungal genomes.</title>
        <authorList>
            <person name="Floudas D."/>
            <person name="Binder M."/>
            <person name="Riley R."/>
            <person name="Barry K."/>
            <person name="Blanchette R.A."/>
            <person name="Henrissat B."/>
            <person name="Martinez A.T."/>
            <person name="Otillar R."/>
            <person name="Spatafora J.W."/>
            <person name="Yadav J.S."/>
            <person name="Aerts A."/>
            <person name="Benoit I."/>
            <person name="Boyd A."/>
            <person name="Carlson A."/>
            <person name="Copeland A."/>
            <person name="Coutinho P.M."/>
            <person name="de Vries R.P."/>
            <person name="Ferreira P."/>
            <person name="Findley K."/>
            <person name="Foster B."/>
            <person name="Gaskell J."/>
            <person name="Glotzer D."/>
            <person name="Gorecki P."/>
            <person name="Heitman J."/>
            <person name="Hesse C."/>
            <person name="Hori C."/>
            <person name="Igarashi K."/>
            <person name="Jurgens J.A."/>
            <person name="Kallen N."/>
            <person name="Kersten P."/>
            <person name="Kohler A."/>
            <person name="Kuees U."/>
            <person name="Kumar T.K.A."/>
            <person name="Kuo A."/>
            <person name="LaButti K."/>
            <person name="Larrondo L.F."/>
            <person name="Lindquist E."/>
            <person name="Ling A."/>
            <person name="Lombard V."/>
            <person name="Lucas S."/>
            <person name="Lundell T."/>
            <person name="Martin R."/>
            <person name="McLaughlin D.J."/>
            <person name="Morgenstern I."/>
            <person name="Morin E."/>
            <person name="Murat C."/>
            <person name="Nagy L.G."/>
            <person name="Nolan M."/>
            <person name="Ohm R.A."/>
            <person name="Patyshakuliyeva A."/>
            <person name="Rokas A."/>
            <person name="Ruiz-Duenas F.J."/>
            <person name="Sabat G."/>
            <person name="Salamov A."/>
            <person name="Samejima M."/>
            <person name="Schmutz J."/>
            <person name="Slot J.C."/>
            <person name="St John F."/>
            <person name="Stenlid J."/>
            <person name="Sun H."/>
            <person name="Sun S."/>
            <person name="Syed K."/>
            <person name="Tsang A."/>
            <person name="Wiebenga A."/>
            <person name="Young D."/>
            <person name="Pisabarro A."/>
            <person name="Eastwood D.C."/>
            <person name="Martin F."/>
            <person name="Cullen D."/>
            <person name="Grigoriev I.V."/>
            <person name="Hibbett D.S."/>
        </authorList>
    </citation>
    <scope>NUCLEOTIDE SEQUENCE [LARGE SCALE GENOMIC DNA]</scope>
    <source>
        <strain evidence="3 4">MD-104</strain>
    </source>
</reference>
<dbReference type="Pfam" id="PF00581">
    <property type="entry name" value="Rhodanese"/>
    <property type="match status" value="1"/>
</dbReference>
<dbReference type="EMBL" id="KB467832">
    <property type="protein sequence ID" value="PCH34822.1"/>
    <property type="molecule type" value="Genomic_DNA"/>
</dbReference>
<organism evidence="3 4">
    <name type="scientific">Wolfiporia cocos (strain MD-104)</name>
    <name type="common">Brown rot fungus</name>
    <dbReference type="NCBI Taxonomy" id="742152"/>
    <lineage>
        <taxon>Eukaryota</taxon>
        <taxon>Fungi</taxon>
        <taxon>Dikarya</taxon>
        <taxon>Basidiomycota</taxon>
        <taxon>Agaricomycotina</taxon>
        <taxon>Agaricomycetes</taxon>
        <taxon>Polyporales</taxon>
        <taxon>Phaeolaceae</taxon>
        <taxon>Wolfiporia</taxon>
    </lineage>
</organism>
<evidence type="ECO:0000313" key="4">
    <source>
        <dbReference type="Proteomes" id="UP000218811"/>
    </source>
</evidence>
<dbReference type="OMA" id="DMIGGYA"/>